<keyword evidence="4" id="KW-1185">Reference proteome</keyword>
<evidence type="ECO:0000256" key="2">
    <source>
        <dbReference type="SAM" id="MobiDB-lite"/>
    </source>
</evidence>
<evidence type="ECO:0000313" key="3">
    <source>
        <dbReference type="EMBL" id="CAG9325974.1"/>
    </source>
</evidence>
<evidence type="ECO:0000313" key="4">
    <source>
        <dbReference type="Proteomes" id="UP001162131"/>
    </source>
</evidence>
<proteinExistence type="predicted"/>
<keyword evidence="1" id="KW-0175">Coiled coil</keyword>
<sequence length="296" mass="35097">MVDTELRFAKLCKMINSPADHSKHNAIAYSEACKRAVEELHKSLSEEESTNLQLKRYWLQQKEKAEREKKRQQDLRIENMLFIKGQIREKRQSIKNESNWESPDITRSYGSAKSIENSMEKSINEKKYEFKNQLDAQIQENHKLMKEKKAKEEVMDKFMLENALFSLEKDLKLKEMQKQKLQNQLKESWALSSQVKKLNKGINQLRNLKYFTIVDDLHPSKKFVREKINQSQISKSVASERLEFLLHKEKKIKKEKKRLNHYLESRRRSLKSELNGSPLTIPDIRKGRALSTAKEY</sequence>
<reference evidence="3" key="1">
    <citation type="submission" date="2021-09" db="EMBL/GenBank/DDBJ databases">
        <authorList>
            <consortium name="AG Swart"/>
            <person name="Singh M."/>
            <person name="Singh A."/>
            <person name="Seah K."/>
            <person name="Emmerich C."/>
        </authorList>
    </citation>
    <scope>NUCLEOTIDE SEQUENCE</scope>
    <source>
        <strain evidence="3">ATCC30299</strain>
    </source>
</reference>
<dbReference type="EMBL" id="CAJZBQ010000039">
    <property type="protein sequence ID" value="CAG9325974.1"/>
    <property type="molecule type" value="Genomic_DNA"/>
</dbReference>
<accession>A0AAU9JGE9</accession>
<comment type="caution">
    <text evidence="3">The sequence shown here is derived from an EMBL/GenBank/DDBJ whole genome shotgun (WGS) entry which is preliminary data.</text>
</comment>
<feature type="coiled-coil region" evidence="1">
    <location>
        <begin position="134"/>
        <end position="184"/>
    </location>
</feature>
<feature type="region of interest" description="Disordered" evidence="2">
    <location>
        <begin position="93"/>
        <end position="113"/>
    </location>
</feature>
<protein>
    <submittedName>
        <fullName evidence="3">Uncharacterized protein</fullName>
    </submittedName>
</protein>
<organism evidence="3 4">
    <name type="scientific">Blepharisma stoltei</name>
    <dbReference type="NCBI Taxonomy" id="1481888"/>
    <lineage>
        <taxon>Eukaryota</taxon>
        <taxon>Sar</taxon>
        <taxon>Alveolata</taxon>
        <taxon>Ciliophora</taxon>
        <taxon>Postciliodesmatophora</taxon>
        <taxon>Heterotrichea</taxon>
        <taxon>Heterotrichida</taxon>
        <taxon>Blepharismidae</taxon>
        <taxon>Blepharisma</taxon>
    </lineage>
</organism>
<gene>
    <name evidence="3" type="ORF">BSTOLATCC_MIC39754</name>
</gene>
<dbReference type="Proteomes" id="UP001162131">
    <property type="component" value="Unassembled WGS sequence"/>
</dbReference>
<evidence type="ECO:0000256" key="1">
    <source>
        <dbReference type="SAM" id="Coils"/>
    </source>
</evidence>
<dbReference type="AlphaFoldDB" id="A0AAU9JGE9"/>
<name>A0AAU9JGE9_9CILI</name>